<dbReference type="InterPro" id="IPR008778">
    <property type="entry name" value="Pirin_C_dom"/>
</dbReference>
<accession>A0A1I2NZF5</accession>
<keyword evidence="7" id="KW-1185">Reference proteome</keyword>
<dbReference type="InterPro" id="IPR012093">
    <property type="entry name" value="Pirin"/>
</dbReference>
<proteinExistence type="inferred from homology"/>
<evidence type="ECO:0000313" key="7">
    <source>
        <dbReference type="Proteomes" id="UP000199116"/>
    </source>
</evidence>
<feature type="binding site" evidence="2">
    <location>
        <position position="104"/>
    </location>
    <ligand>
        <name>Fe cation</name>
        <dbReference type="ChEBI" id="CHEBI:24875"/>
    </ligand>
</feature>
<reference evidence="7" key="1">
    <citation type="submission" date="2016-10" db="EMBL/GenBank/DDBJ databases">
        <authorList>
            <person name="Varghese N."/>
            <person name="Submissions S."/>
        </authorList>
    </citation>
    <scope>NUCLEOTIDE SEQUENCE [LARGE SCALE GENOMIC DNA]</scope>
    <source>
        <strain evidence="7">DSM 23515</strain>
    </source>
</reference>
<dbReference type="Gene3D" id="2.60.120.10">
    <property type="entry name" value="Jelly Rolls"/>
    <property type="match status" value="2"/>
</dbReference>
<evidence type="ECO:0000256" key="3">
    <source>
        <dbReference type="RuleBase" id="RU003457"/>
    </source>
</evidence>
<dbReference type="GO" id="GO:0046872">
    <property type="term" value="F:metal ion binding"/>
    <property type="evidence" value="ECO:0007669"/>
    <property type="project" value="UniProtKB-KW"/>
</dbReference>
<evidence type="ECO:0000259" key="5">
    <source>
        <dbReference type="Pfam" id="PF05726"/>
    </source>
</evidence>
<dbReference type="Pfam" id="PF02678">
    <property type="entry name" value="Pirin"/>
    <property type="match status" value="1"/>
</dbReference>
<evidence type="ECO:0000256" key="1">
    <source>
        <dbReference type="ARBA" id="ARBA00008416"/>
    </source>
</evidence>
<dbReference type="AlphaFoldDB" id="A0A1I2NZF5"/>
<dbReference type="CDD" id="cd02909">
    <property type="entry name" value="cupin_pirin_N"/>
    <property type="match status" value="1"/>
</dbReference>
<dbReference type="InterPro" id="IPR011051">
    <property type="entry name" value="RmlC_Cupin_sf"/>
</dbReference>
<evidence type="ECO:0008006" key="8">
    <source>
        <dbReference type="Google" id="ProtNLM"/>
    </source>
</evidence>
<dbReference type="InterPro" id="IPR003829">
    <property type="entry name" value="Pirin_N_dom"/>
</dbReference>
<gene>
    <name evidence="6" type="ORF">SAMN04488033_12619</name>
</gene>
<feature type="domain" description="Pirin N-terminal" evidence="4">
    <location>
        <begin position="21"/>
        <end position="124"/>
    </location>
</feature>
<evidence type="ECO:0000259" key="4">
    <source>
        <dbReference type="Pfam" id="PF02678"/>
    </source>
</evidence>
<keyword evidence="2" id="KW-0479">Metal-binding</keyword>
<feature type="domain" description="Pirin C-terminal" evidence="5">
    <location>
        <begin position="181"/>
        <end position="280"/>
    </location>
</feature>
<dbReference type="EMBL" id="FOOH01000026">
    <property type="protein sequence ID" value="SFG09262.1"/>
    <property type="molecule type" value="Genomic_DNA"/>
</dbReference>
<name>A0A1I2NZF5_9FLAO</name>
<dbReference type="InterPro" id="IPR053186">
    <property type="entry name" value="QDO-related"/>
</dbReference>
<protein>
    <recommendedName>
        <fullName evidence="8">Pirin</fullName>
    </recommendedName>
</protein>
<evidence type="ECO:0000256" key="2">
    <source>
        <dbReference type="PIRSR" id="PIRSR006232-1"/>
    </source>
</evidence>
<organism evidence="6 7">
    <name type="scientific">Salegentibacter agarivorans</name>
    <dbReference type="NCBI Taxonomy" id="345907"/>
    <lineage>
        <taxon>Bacteria</taxon>
        <taxon>Pseudomonadati</taxon>
        <taxon>Bacteroidota</taxon>
        <taxon>Flavobacteriia</taxon>
        <taxon>Flavobacteriales</taxon>
        <taxon>Flavobacteriaceae</taxon>
        <taxon>Salegentibacter</taxon>
    </lineage>
</organism>
<dbReference type="Pfam" id="PF05726">
    <property type="entry name" value="Pirin_C"/>
    <property type="match status" value="1"/>
</dbReference>
<dbReference type="PANTHER" id="PTHR43594:SF1">
    <property type="entry name" value="QUERCETIN 2,3-DIOXYGENASE PA2418-RELATED"/>
    <property type="match status" value="1"/>
</dbReference>
<dbReference type="Proteomes" id="UP000199116">
    <property type="component" value="Unassembled WGS sequence"/>
</dbReference>
<comment type="similarity">
    <text evidence="1 3">Belongs to the pirin family.</text>
</comment>
<comment type="cofactor">
    <cofactor evidence="2">
        <name>Fe cation</name>
        <dbReference type="ChEBI" id="CHEBI:24875"/>
    </cofactor>
    <text evidence="2">Binds 1 Fe cation per subunit.</text>
</comment>
<sequence length="284" mass="31610">MRSIKKIHTAVSSPIADLITYRALPTNSVDHIDPFLFLNHHGYQEYPVNNNGLPFGPHPHRGFETVTFILKGDLTHKDSGGFESVIKAGGVQWMTAGKGLIHAEVSSEEFKKKGGELEILQLWVNLPAKHKMTEPNYVGLQKEDITQLNLNEGKVKLAAVSGNWEGEKGAFDPLNDIQMATVNFAEGGKYSVEIPSDRNIFFYVIKGKVKVNGKEAKMHNLVEFNNDGKKLEIEAHKESILLLGHAVPFNEPIVAQGPFVMNSQEEVQQAFQDYQNGEFGNWNG</sequence>
<keyword evidence="2" id="KW-0408">Iron</keyword>
<dbReference type="SUPFAM" id="SSF51182">
    <property type="entry name" value="RmlC-like cupins"/>
    <property type="match status" value="1"/>
</dbReference>
<dbReference type="PANTHER" id="PTHR43594">
    <property type="entry name" value="QUERCETIN 2,3-DIOXYGENASE"/>
    <property type="match status" value="1"/>
</dbReference>
<dbReference type="CDD" id="cd02247">
    <property type="entry name" value="cupin_pirin_C"/>
    <property type="match status" value="1"/>
</dbReference>
<dbReference type="InterPro" id="IPR014710">
    <property type="entry name" value="RmlC-like_jellyroll"/>
</dbReference>
<feature type="binding site" evidence="2">
    <location>
        <position position="58"/>
    </location>
    <ligand>
        <name>Fe cation</name>
        <dbReference type="ChEBI" id="CHEBI:24875"/>
    </ligand>
</feature>
<feature type="binding site" evidence="2">
    <location>
        <position position="60"/>
    </location>
    <ligand>
        <name>Fe cation</name>
        <dbReference type="ChEBI" id="CHEBI:24875"/>
    </ligand>
</feature>
<dbReference type="PIRSF" id="PIRSF006232">
    <property type="entry name" value="Pirin"/>
    <property type="match status" value="1"/>
</dbReference>
<dbReference type="RefSeq" id="WP_093305994.1">
    <property type="nucleotide sequence ID" value="NZ_FOOH01000026.1"/>
</dbReference>
<feature type="binding site" evidence="2">
    <location>
        <position position="102"/>
    </location>
    <ligand>
        <name>Fe cation</name>
        <dbReference type="ChEBI" id="CHEBI:24875"/>
    </ligand>
</feature>
<evidence type="ECO:0000313" key="6">
    <source>
        <dbReference type="EMBL" id="SFG09262.1"/>
    </source>
</evidence>